<evidence type="ECO:0000313" key="2">
    <source>
        <dbReference type="Proteomes" id="UP001552299"/>
    </source>
</evidence>
<organism evidence="1 2">
    <name type="scientific">Dendrobium thyrsiflorum</name>
    <name type="common">Pinecone-like raceme dendrobium</name>
    <name type="synonym">Orchid</name>
    <dbReference type="NCBI Taxonomy" id="117978"/>
    <lineage>
        <taxon>Eukaryota</taxon>
        <taxon>Viridiplantae</taxon>
        <taxon>Streptophyta</taxon>
        <taxon>Embryophyta</taxon>
        <taxon>Tracheophyta</taxon>
        <taxon>Spermatophyta</taxon>
        <taxon>Magnoliopsida</taxon>
        <taxon>Liliopsida</taxon>
        <taxon>Asparagales</taxon>
        <taxon>Orchidaceae</taxon>
        <taxon>Epidendroideae</taxon>
        <taxon>Malaxideae</taxon>
        <taxon>Dendrobiinae</taxon>
        <taxon>Dendrobium</taxon>
    </lineage>
</organism>
<proteinExistence type="predicted"/>
<gene>
    <name evidence="1" type="ORF">M5K25_005856</name>
</gene>
<dbReference type="Proteomes" id="UP001552299">
    <property type="component" value="Unassembled WGS sequence"/>
</dbReference>
<keyword evidence="2" id="KW-1185">Reference proteome</keyword>
<dbReference type="EMBL" id="JANQDX010000006">
    <property type="protein sequence ID" value="KAL0921910.1"/>
    <property type="molecule type" value="Genomic_DNA"/>
</dbReference>
<comment type="caution">
    <text evidence="1">The sequence shown here is derived from an EMBL/GenBank/DDBJ whole genome shotgun (WGS) entry which is preliminary data.</text>
</comment>
<dbReference type="AlphaFoldDB" id="A0ABD0VA98"/>
<protein>
    <submittedName>
        <fullName evidence="1">Uncharacterized protein</fullName>
    </submittedName>
</protein>
<evidence type="ECO:0000313" key="1">
    <source>
        <dbReference type="EMBL" id="KAL0921910.1"/>
    </source>
</evidence>
<sequence>MDLPESNVPNEQHSAVPVPSDSVMQLATVIAQVMRDAQSGSFNSCLVAVVVVETEILKAWAAAEQIQRYIESICRL</sequence>
<reference evidence="1 2" key="1">
    <citation type="journal article" date="2024" name="Plant Biotechnol. J.">
        <title>Dendrobium thyrsiflorum genome and its molecular insights into genes involved in important horticultural traits.</title>
        <authorList>
            <person name="Chen B."/>
            <person name="Wang J.Y."/>
            <person name="Zheng P.J."/>
            <person name="Li K.L."/>
            <person name="Liang Y.M."/>
            <person name="Chen X.F."/>
            <person name="Zhang C."/>
            <person name="Zhao X."/>
            <person name="He X."/>
            <person name="Zhang G.Q."/>
            <person name="Liu Z.J."/>
            <person name="Xu Q."/>
        </authorList>
    </citation>
    <scope>NUCLEOTIDE SEQUENCE [LARGE SCALE GENOMIC DNA]</scope>
    <source>
        <strain evidence="1">GZMU011</strain>
    </source>
</reference>
<accession>A0ABD0VA98</accession>
<name>A0ABD0VA98_DENTH</name>